<dbReference type="InterPro" id="IPR011010">
    <property type="entry name" value="DNA_brk_join_enz"/>
</dbReference>
<feature type="domain" description="Core-binding (CB)" evidence="3">
    <location>
        <begin position="42"/>
        <end position="120"/>
    </location>
</feature>
<dbReference type="InterPro" id="IPR004107">
    <property type="entry name" value="Integrase_SAM-like_N"/>
</dbReference>
<sequence>MGRYPGLIYFVLKRLDSLMAIGKSRHQAKQRIRAELDEVNWNGSTGMIYSHTTRKVYQQHILAFANWAMANYQVKRPEELDTHADELVSRYLQEGIEQEKSPYTLQTVRSALRLYFGWKVAESVILPKRKRTDIKRSRVSVKQDDHFQPQHWPAHILFAQATGLRFAEMRDVHVDEIIAQPDGRVIVHVRNGKGGKARNVPVLAGYEQDILAIIEGRAPHEHVFEHMPKNMDVQSYRRASAQARYRQHAPGRTLPDGQGSLSLAIMMRRRR</sequence>
<keyword evidence="5" id="KW-1185">Reference proteome</keyword>
<gene>
    <name evidence="4" type="ORF">KDK_23670</name>
</gene>
<accession>A0A402AHI8</accession>
<dbReference type="Gene3D" id="1.10.443.10">
    <property type="entry name" value="Intergrase catalytic core"/>
    <property type="match status" value="1"/>
</dbReference>
<comment type="caution">
    <text evidence="4">The sequence shown here is derived from an EMBL/GenBank/DDBJ whole genome shotgun (WGS) entry which is preliminary data.</text>
</comment>
<protein>
    <recommendedName>
        <fullName evidence="3">Core-binding (CB) domain-containing protein</fullName>
    </recommendedName>
</protein>
<dbReference type="InterPro" id="IPR044068">
    <property type="entry name" value="CB"/>
</dbReference>
<proteinExistence type="predicted"/>
<evidence type="ECO:0000256" key="2">
    <source>
        <dbReference type="PROSITE-ProRule" id="PRU01248"/>
    </source>
</evidence>
<organism evidence="4 5">
    <name type="scientific">Dictyobacter kobayashii</name>
    <dbReference type="NCBI Taxonomy" id="2014872"/>
    <lineage>
        <taxon>Bacteria</taxon>
        <taxon>Bacillati</taxon>
        <taxon>Chloroflexota</taxon>
        <taxon>Ktedonobacteria</taxon>
        <taxon>Ktedonobacterales</taxon>
        <taxon>Dictyobacteraceae</taxon>
        <taxon>Dictyobacter</taxon>
    </lineage>
</organism>
<dbReference type="OrthoDB" id="148806at2"/>
<dbReference type="Proteomes" id="UP000287188">
    <property type="component" value="Unassembled WGS sequence"/>
</dbReference>
<evidence type="ECO:0000256" key="1">
    <source>
        <dbReference type="ARBA" id="ARBA00023172"/>
    </source>
</evidence>
<dbReference type="PROSITE" id="PS51900">
    <property type="entry name" value="CB"/>
    <property type="match status" value="1"/>
</dbReference>
<dbReference type="RefSeq" id="WP_126550084.1">
    <property type="nucleotide sequence ID" value="NZ_BIFS01000001.1"/>
</dbReference>
<dbReference type="GO" id="GO:0003677">
    <property type="term" value="F:DNA binding"/>
    <property type="evidence" value="ECO:0007669"/>
    <property type="project" value="UniProtKB-UniRule"/>
</dbReference>
<dbReference type="SUPFAM" id="SSF56349">
    <property type="entry name" value="DNA breaking-rejoining enzymes"/>
    <property type="match status" value="1"/>
</dbReference>
<dbReference type="InterPro" id="IPR013762">
    <property type="entry name" value="Integrase-like_cat_sf"/>
</dbReference>
<keyword evidence="2" id="KW-0238">DNA-binding</keyword>
<keyword evidence="1" id="KW-0233">DNA recombination</keyword>
<dbReference type="GO" id="GO:0015074">
    <property type="term" value="P:DNA integration"/>
    <property type="evidence" value="ECO:0007669"/>
    <property type="project" value="InterPro"/>
</dbReference>
<evidence type="ECO:0000259" key="3">
    <source>
        <dbReference type="PROSITE" id="PS51900"/>
    </source>
</evidence>
<name>A0A402AHI8_9CHLR</name>
<evidence type="ECO:0000313" key="4">
    <source>
        <dbReference type="EMBL" id="GCE18567.1"/>
    </source>
</evidence>
<evidence type="ECO:0000313" key="5">
    <source>
        <dbReference type="Proteomes" id="UP000287188"/>
    </source>
</evidence>
<dbReference type="Pfam" id="PF02899">
    <property type="entry name" value="Phage_int_SAM_1"/>
    <property type="match status" value="1"/>
</dbReference>
<dbReference type="AlphaFoldDB" id="A0A402AHI8"/>
<dbReference type="EMBL" id="BIFS01000001">
    <property type="protein sequence ID" value="GCE18567.1"/>
    <property type="molecule type" value="Genomic_DNA"/>
</dbReference>
<dbReference type="GO" id="GO:0006310">
    <property type="term" value="P:DNA recombination"/>
    <property type="evidence" value="ECO:0007669"/>
    <property type="project" value="UniProtKB-KW"/>
</dbReference>
<reference evidence="5" key="1">
    <citation type="submission" date="2018-12" db="EMBL/GenBank/DDBJ databases">
        <title>Tengunoibacter tsumagoiensis gen. nov., sp. nov., Dictyobacter kobayashii sp. nov., D. alpinus sp. nov., and D. joshuensis sp. nov. and description of Dictyobacteraceae fam. nov. within the order Ktedonobacterales isolated from Tengu-no-mugimeshi.</title>
        <authorList>
            <person name="Wang C.M."/>
            <person name="Zheng Y."/>
            <person name="Sakai Y."/>
            <person name="Toyoda A."/>
            <person name="Minakuchi Y."/>
            <person name="Abe K."/>
            <person name="Yokota A."/>
            <person name="Yabe S."/>
        </authorList>
    </citation>
    <scope>NUCLEOTIDE SEQUENCE [LARGE SCALE GENOMIC DNA]</scope>
    <source>
        <strain evidence="5">Uno11</strain>
    </source>
</reference>